<sequence length="123" mass="13600">MALDACVDTCDIALSSIAHDILDNTYFSGTDATTVAELRRHIATSGYDRTDRIRVVFKDEMYFVLDGHHRVAALRELMASSTTLNLATPSDGSYLVPVVVYETERAAEVAAALHRKRLMAYGF</sequence>
<dbReference type="EMBL" id="KK583657">
    <property type="protein sequence ID" value="KDO17459.1"/>
    <property type="molecule type" value="Genomic_DNA"/>
</dbReference>
<protein>
    <recommendedName>
        <fullName evidence="3">ParB/Sulfiredoxin domain-containing protein</fullName>
    </recommendedName>
</protein>
<accession>A0A067BGC6</accession>
<reference evidence="1 2" key="1">
    <citation type="journal article" date="2013" name="PLoS Genet.">
        <title>Distinctive expansion of potential virulence genes in the genome of the oomycete fish pathogen Saprolegnia parasitica.</title>
        <authorList>
            <person name="Jiang R.H."/>
            <person name="de Bruijn I."/>
            <person name="Haas B.J."/>
            <person name="Belmonte R."/>
            <person name="Lobach L."/>
            <person name="Christie J."/>
            <person name="van den Ackerveken G."/>
            <person name="Bottin A."/>
            <person name="Bulone V."/>
            <person name="Diaz-Moreno S.M."/>
            <person name="Dumas B."/>
            <person name="Fan L."/>
            <person name="Gaulin E."/>
            <person name="Govers F."/>
            <person name="Grenville-Briggs L.J."/>
            <person name="Horner N.R."/>
            <person name="Levin J.Z."/>
            <person name="Mammella M."/>
            <person name="Meijer H.J."/>
            <person name="Morris P."/>
            <person name="Nusbaum C."/>
            <person name="Oome S."/>
            <person name="Phillips A.J."/>
            <person name="van Rooyen D."/>
            <person name="Rzeszutek E."/>
            <person name="Saraiva M."/>
            <person name="Secombes C.J."/>
            <person name="Seidl M.F."/>
            <person name="Snel B."/>
            <person name="Stassen J.H."/>
            <person name="Sykes S."/>
            <person name="Tripathy S."/>
            <person name="van den Berg H."/>
            <person name="Vega-Arreguin J.C."/>
            <person name="Wawra S."/>
            <person name="Young S.K."/>
            <person name="Zeng Q."/>
            <person name="Dieguez-Uribeondo J."/>
            <person name="Russ C."/>
            <person name="Tyler B.M."/>
            <person name="van West P."/>
        </authorList>
    </citation>
    <scope>NUCLEOTIDE SEQUENCE [LARGE SCALE GENOMIC DNA]</scope>
    <source>
        <strain evidence="1 2">CBS 223.65</strain>
    </source>
</reference>
<gene>
    <name evidence="1" type="ORF">SPRG_17127</name>
</gene>
<evidence type="ECO:0000313" key="2">
    <source>
        <dbReference type="Proteomes" id="UP000030745"/>
    </source>
</evidence>
<dbReference type="KEGG" id="spar:SPRG_17127"/>
<dbReference type="OrthoDB" id="10617583at2759"/>
<keyword evidence="2" id="KW-1185">Reference proteome</keyword>
<dbReference type="AlphaFoldDB" id="A0A067BGC6"/>
<proteinExistence type="predicted"/>
<dbReference type="Proteomes" id="UP000030745">
    <property type="component" value="Unassembled WGS sequence"/>
</dbReference>
<dbReference type="GeneID" id="24138687"/>
<dbReference type="InterPro" id="IPR036086">
    <property type="entry name" value="ParB/Sulfiredoxin_sf"/>
</dbReference>
<name>A0A067BGC6_SAPPC</name>
<evidence type="ECO:0000313" key="1">
    <source>
        <dbReference type="EMBL" id="KDO17459.1"/>
    </source>
</evidence>
<dbReference type="VEuPathDB" id="FungiDB:SPRG_17127"/>
<dbReference type="SUPFAM" id="SSF110849">
    <property type="entry name" value="ParB/Sulfiredoxin"/>
    <property type="match status" value="1"/>
</dbReference>
<dbReference type="RefSeq" id="XP_012211835.1">
    <property type="nucleotide sequence ID" value="XM_012356445.1"/>
</dbReference>
<evidence type="ECO:0008006" key="3">
    <source>
        <dbReference type="Google" id="ProtNLM"/>
    </source>
</evidence>
<organism evidence="1 2">
    <name type="scientific">Saprolegnia parasitica (strain CBS 223.65)</name>
    <dbReference type="NCBI Taxonomy" id="695850"/>
    <lineage>
        <taxon>Eukaryota</taxon>
        <taxon>Sar</taxon>
        <taxon>Stramenopiles</taxon>
        <taxon>Oomycota</taxon>
        <taxon>Saprolegniomycetes</taxon>
        <taxon>Saprolegniales</taxon>
        <taxon>Saprolegniaceae</taxon>
        <taxon>Saprolegnia</taxon>
    </lineage>
</organism>